<dbReference type="InterPro" id="IPR000073">
    <property type="entry name" value="AB_hydrolase_1"/>
</dbReference>
<gene>
    <name evidence="2" type="ORF">Rumeso_04906</name>
</gene>
<dbReference type="PRINTS" id="PR00412">
    <property type="entry name" value="EPOXHYDRLASE"/>
</dbReference>
<dbReference type="InterPro" id="IPR000639">
    <property type="entry name" value="Epox_hydrolase-like"/>
</dbReference>
<evidence type="ECO:0000313" key="2">
    <source>
        <dbReference type="EMBL" id="EYD71505.1"/>
    </source>
</evidence>
<keyword evidence="2" id="KW-0378">Hydrolase</keyword>
<dbReference type="SUPFAM" id="SSF53474">
    <property type="entry name" value="alpha/beta-Hydrolases"/>
    <property type="match status" value="1"/>
</dbReference>
<keyword evidence="3" id="KW-1185">Reference proteome</keyword>
<dbReference type="GO" id="GO:0016787">
    <property type="term" value="F:hydrolase activity"/>
    <property type="evidence" value="ECO:0007669"/>
    <property type="project" value="UniProtKB-KW"/>
</dbReference>
<dbReference type="InterPro" id="IPR029058">
    <property type="entry name" value="AB_hydrolase_fold"/>
</dbReference>
<dbReference type="PANTHER" id="PTHR43689:SF8">
    <property type="entry name" value="ALPHA_BETA-HYDROLASES SUPERFAMILY PROTEIN"/>
    <property type="match status" value="1"/>
</dbReference>
<reference evidence="2 3" key="1">
    <citation type="submission" date="2013-02" db="EMBL/GenBank/DDBJ databases">
        <authorList>
            <person name="Fiebig A."/>
            <person name="Goeker M."/>
            <person name="Klenk H.-P.P."/>
        </authorList>
    </citation>
    <scope>NUCLEOTIDE SEQUENCE [LARGE SCALE GENOMIC DNA]</scope>
    <source>
        <strain evidence="2 3">DSM 19309</strain>
    </source>
</reference>
<sequence length="260" mass="27413">MIEDFVSSGLIDMAARSHRVIAFDRPGFGHTTRPRAIVWTAEAQADLIAVGLRRLGVRQATMLGHSWGCAVAIALARRHPDLVSGLVLVSGYYYASVRADVVGASLPSLPVLGDILRFTVSPLMARATWPLATRRMFGPAPVAETFKSFPKEMVFRPSQIRAGAAEAALMLPGAATAAGYADLKVPVAIIAGEGDRIIDIEAQSARLHAELAQSTLQRVPGAGHMVHQTAPEIVLAAIEGLSAPAFPKPAANSETLPVAA</sequence>
<accession>A0A017HB22</accession>
<organism evidence="2 3">
    <name type="scientific">Rubellimicrobium mesophilum DSM 19309</name>
    <dbReference type="NCBI Taxonomy" id="442562"/>
    <lineage>
        <taxon>Bacteria</taxon>
        <taxon>Pseudomonadati</taxon>
        <taxon>Pseudomonadota</taxon>
        <taxon>Alphaproteobacteria</taxon>
        <taxon>Rhodobacterales</taxon>
        <taxon>Roseobacteraceae</taxon>
        <taxon>Rubellimicrobium</taxon>
    </lineage>
</organism>
<dbReference type="Gene3D" id="3.40.50.1820">
    <property type="entry name" value="alpha/beta hydrolase"/>
    <property type="match status" value="1"/>
</dbReference>
<comment type="caution">
    <text evidence="2">The sequence shown here is derived from an EMBL/GenBank/DDBJ whole genome shotgun (WGS) entry which is preliminary data.</text>
</comment>
<name>A0A017HB22_9RHOB</name>
<proteinExistence type="predicted"/>
<dbReference type="AlphaFoldDB" id="A0A017HB22"/>
<dbReference type="EMBL" id="AOSK01000136">
    <property type="protein sequence ID" value="EYD71505.1"/>
    <property type="molecule type" value="Genomic_DNA"/>
</dbReference>
<dbReference type="PANTHER" id="PTHR43689">
    <property type="entry name" value="HYDROLASE"/>
    <property type="match status" value="1"/>
</dbReference>
<dbReference type="Proteomes" id="UP000019666">
    <property type="component" value="Unassembled WGS sequence"/>
</dbReference>
<protein>
    <submittedName>
        <fullName evidence="2">Alpha/beta hydrolase fold protein</fullName>
    </submittedName>
</protein>
<dbReference type="STRING" id="442562.Rumeso_04906"/>
<evidence type="ECO:0000313" key="3">
    <source>
        <dbReference type="Proteomes" id="UP000019666"/>
    </source>
</evidence>
<dbReference type="PRINTS" id="PR00111">
    <property type="entry name" value="ABHYDROLASE"/>
</dbReference>
<feature type="domain" description="AB hydrolase-1" evidence="1">
    <location>
        <begin position="11"/>
        <end position="228"/>
    </location>
</feature>
<dbReference type="Pfam" id="PF00561">
    <property type="entry name" value="Abhydrolase_1"/>
    <property type="match status" value="1"/>
</dbReference>
<dbReference type="HOGENOM" id="CLU_020336_13_0_5"/>
<evidence type="ECO:0000259" key="1">
    <source>
        <dbReference type="Pfam" id="PF00561"/>
    </source>
</evidence>